<dbReference type="AlphaFoldDB" id="A0AAV5G4W0"/>
<feature type="compositionally biased region" description="Pro residues" evidence="1">
    <location>
        <begin position="1"/>
        <end position="12"/>
    </location>
</feature>
<feature type="compositionally biased region" description="Low complexity" evidence="1">
    <location>
        <begin position="19"/>
        <end position="34"/>
    </location>
</feature>
<feature type="region of interest" description="Disordered" evidence="1">
    <location>
        <begin position="1"/>
        <end position="57"/>
    </location>
</feature>
<proteinExistence type="predicted"/>
<feature type="compositionally biased region" description="Basic residues" evidence="1">
    <location>
        <begin position="107"/>
        <end position="118"/>
    </location>
</feature>
<gene>
    <name evidence="2" type="ORF">Rhopal_000435-T1</name>
</gene>
<name>A0AAV5G4W0_9BASI</name>
<evidence type="ECO:0000313" key="2">
    <source>
        <dbReference type="EMBL" id="GJN87486.1"/>
    </source>
</evidence>
<organism evidence="2 3">
    <name type="scientific">Rhodotorula paludigena</name>
    <dbReference type="NCBI Taxonomy" id="86838"/>
    <lineage>
        <taxon>Eukaryota</taxon>
        <taxon>Fungi</taxon>
        <taxon>Dikarya</taxon>
        <taxon>Basidiomycota</taxon>
        <taxon>Pucciniomycotina</taxon>
        <taxon>Microbotryomycetes</taxon>
        <taxon>Sporidiobolales</taxon>
        <taxon>Sporidiobolaceae</taxon>
        <taxon>Rhodotorula</taxon>
    </lineage>
</organism>
<feature type="compositionally biased region" description="Low complexity" evidence="1">
    <location>
        <begin position="119"/>
        <end position="150"/>
    </location>
</feature>
<keyword evidence="3" id="KW-1185">Reference proteome</keyword>
<comment type="caution">
    <text evidence="2">The sequence shown here is derived from an EMBL/GenBank/DDBJ whole genome shotgun (WGS) entry which is preliminary data.</text>
</comment>
<sequence>MASSSPPPPPDPNRLNPFASGCAGSPASSPSKARPSLRRSKTLANPESPTRWRREPLLDVTNAVLGAQYLGRLQRVPVLDDLLPSFTPGASTSTAENTPSSPTPSRILRRSTSLRRTRSAAPNFAGGSSSSPSNSLDLVGPLPSAGLASPSPAPARELRPRLRPAAAVEGAPNARRASRTGSTGGGAPVVPLGRRRTLAGATLPAVIEDEPLGGVVTPTTRARSEADDASSPASERRLRRRRTVGGELGDMLDRAGPSSSPPSSSSSRRGLR</sequence>
<feature type="compositionally biased region" description="Polar residues" evidence="1">
    <location>
        <begin position="88"/>
        <end position="97"/>
    </location>
</feature>
<accession>A0AAV5G4W0</accession>
<dbReference type="EMBL" id="BQKY01000001">
    <property type="protein sequence ID" value="GJN87486.1"/>
    <property type="molecule type" value="Genomic_DNA"/>
</dbReference>
<feature type="region of interest" description="Disordered" evidence="1">
    <location>
        <begin position="87"/>
        <end position="272"/>
    </location>
</feature>
<evidence type="ECO:0000256" key="1">
    <source>
        <dbReference type="SAM" id="MobiDB-lite"/>
    </source>
</evidence>
<reference evidence="2 3" key="1">
    <citation type="submission" date="2021-12" db="EMBL/GenBank/DDBJ databases">
        <title>High titer production of polyol ester of fatty acids by Rhodotorula paludigena BS15 towards product separation-free biomass refinery.</title>
        <authorList>
            <person name="Mano J."/>
            <person name="Ono H."/>
            <person name="Tanaka T."/>
            <person name="Naito K."/>
            <person name="Sushida H."/>
            <person name="Ike M."/>
            <person name="Tokuyasu K."/>
            <person name="Kitaoka M."/>
        </authorList>
    </citation>
    <scope>NUCLEOTIDE SEQUENCE [LARGE SCALE GENOMIC DNA]</scope>
    <source>
        <strain evidence="2 3">BS15</strain>
    </source>
</reference>
<feature type="compositionally biased region" description="Low complexity" evidence="1">
    <location>
        <begin position="257"/>
        <end position="272"/>
    </location>
</feature>
<protein>
    <submittedName>
        <fullName evidence="2">Uncharacterized protein</fullName>
    </submittedName>
</protein>
<evidence type="ECO:0000313" key="3">
    <source>
        <dbReference type="Proteomes" id="UP001342314"/>
    </source>
</evidence>
<dbReference type="Proteomes" id="UP001342314">
    <property type="component" value="Unassembled WGS sequence"/>
</dbReference>